<dbReference type="Bgee" id="ENSORLG00000026539">
    <property type="expression patterns" value="Expressed in testis and 9 other cell types or tissues"/>
</dbReference>
<dbReference type="GO" id="GO:0051177">
    <property type="term" value="P:meiotic sister chromatid cohesion"/>
    <property type="evidence" value="ECO:0000318"/>
    <property type="project" value="GO_Central"/>
</dbReference>
<dbReference type="CTD" id="678633"/>
<dbReference type="AlphaFoldDB" id="A0A3B3I174"/>
<protein>
    <submittedName>
        <fullName evidence="6">REC8 meiotic recombination protein b</fullName>
    </submittedName>
</protein>
<reference evidence="6" key="3">
    <citation type="submission" date="2025-09" db="UniProtKB">
        <authorList>
            <consortium name="Ensembl"/>
        </authorList>
    </citation>
    <scope>IDENTIFICATION</scope>
    <source>
        <strain evidence="6">Hd-rR</strain>
    </source>
</reference>
<feature type="domain" description="Rad21/Rec8-like protein N-terminal" evidence="5">
    <location>
        <begin position="1"/>
        <end position="112"/>
    </location>
</feature>
<proteinExistence type="predicted"/>
<dbReference type="Proteomes" id="UP000001038">
    <property type="component" value="Chromosome 20"/>
</dbReference>
<dbReference type="Ensembl" id="ENSORLT00000039275.1">
    <property type="protein sequence ID" value="ENSORLP00000037838.1"/>
    <property type="gene ID" value="ENSORLG00000026539.1"/>
</dbReference>
<evidence type="ECO:0000259" key="5">
    <source>
        <dbReference type="Pfam" id="PF04825"/>
    </source>
</evidence>
<dbReference type="InterPro" id="IPR006909">
    <property type="entry name" value="Rad21/Rec8_C_eu"/>
</dbReference>
<dbReference type="OrthoDB" id="10071381at2759"/>
<dbReference type="Pfam" id="PF04824">
    <property type="entry name" value="Rad21_Rec8"/>
    <property type="match status" value="1"/>
</dbReference>
<name>A0A3B3I174_ORYLA</name>
<dbReference type="GO" id="GO:0030893">
    <property type="term" value="C:meiotic cohesin complex"/>
    <property type="evidence" value="ECO:0000318"/>
    <property type="project" value="GO_Central"/>
</dbReference>
<evidence type="ECO:0000256" key="2">
    <source>
        <dbReference type="ARBA" id="ARBA00022829"/>
    </source>
</evidence>
<dbReference type="KEGG" id="ola:101160116"/>
<dbReference type="GO" id="GO:0003682">
    <property type="term" value="F:chromatin binding"/>
    <property type="evidence" value="ECO:0000318"/>
    <property type="project" value="GO_Central"/>
</dbReference>
<dbReference type="GeneTree" id="ENSGT00390000011379"/>
<dbReference type="GeneID" id="101160116"/>
<dbReference type="PANTHER" id="PTHR12585:SF27">
    <property type="entry name" value="MEIOTIC RECOMBINATION PROTEIN REC8 HOMOLOG"/>
    <property type="match status" value="1"/>
</dbReference>
<dbReference type="PANTHER" id="PTHR12585">
    <property type="entry name" value="SCC1 / RAD21 FAMILY MEMBER"/>
    <property type="match status" value="1"/>
</dbReference>
<gene>
    <name evidence="6" type="primary">REC8</name>
    <name evidence="6" type="synonym">rec8b</name>
</gene>
<evidence type="ECO:0000313" key="6">
    <source>
        <dbReference type="Ensembl" id="ENSORLP00000037838.1"/>
    </source>
</evidence>
<dbReference type="InParanoid" id="A0A3B3I174"/>
<dbReference type="GO" id="GO:0006302">
    <property type="term" value="P:double-strand break repair"/>
    <property type="evidence" value="ECO:0000318"/>
    <property type="project" value="GO_Central"/>
</dbReference>
<dbReference type="STRING" id="8090.ENSORLP00000037838"/>
<evidence type="ECO:0000313" key="7">
    <source>
        <dbReference type="Proteomes" id="UP000001038"/>
    </source>
</evidence>
<evidence type="ECO:0000256" key="1">
    <source>
        <dbReference type="ARBA" id="ARBA00004123"/>
    </source>
</evidence>
<dbReference type="InterPro" id="IPR006910">
    <property type="entry name" value="Rad21_Rec8_N"/>
</dbReference>
<keyword evidence="2" id="KW-0159">Chromosome partition</keyword>
<dbReference type="GO" id="GO:0007059">
    <property type="term" value="P:chromosome segregation"/>
    <property type="evidence" value="ECO:0007669"/>
    <property type="project" value="UniProtKB-KW"/>
</dbReference>
<evidence type="ECO:0000259" key="4">
    <source>
        <dbReference type="Pfam" id="PF04824"/>
    </source>
</evidence>
<reference evidence="6 7" key="1">
    <citation type="journal article" date="2007" name="Nature">
        <title>The medaka draft genome and insights into vertebrate genome evolution.</title>
        <authorList>
            <person name="Kasahara M."/>
            <person name="Naruse K."/>
            <person name="Sasaki S."/>
            <person name="Nakatani Y."/>
            <person name="Qu W."/>
            <person name="Ahsan B."/>
            <person name="Yamada T."/>
            <person name="Nagayasu Y."/>
            <person name="Doi K."/>
            <person name="Kasai Y."/>
            <person name="Jindo T."/>
            <person name="Kobayashi D."/>
            <person name="Shimada A."/>
            <person name="Toyoda A."/>
            <person name="Kuroki Y."/>
            <person name="Fujiyama A."/>
            <person name="Sasaki T."/>
            <person name="Shimizu A."/>
            <person name="Asakawa S."/>
            <person name="Shimizu N."/>
            <person name="Hashimoto S."/>
            <person name="Yang J."/>
            <person name="Lee Y."/>
            <person name="Matsushima K."/>
            <person name="Sugano S."/>
            <person name="Sakaizumi M."/>
            <person name="Narita T."/>
            <person name="Ohishi K."/>
            <person name="Haga S."/>
            <person name="Ohta F."/>
            <person name="Nomoto H."/>
            <person name="Nogata K."/>
            <person name="Morishita T."/>
            <person name="Endo T."/>
            <person name="Shin-I T."/>
            <person name="Takeda H."/>
            <person name="Morishita S."/>
            <person name="Kohara Y."/>
        </authorList>
    </citation>
    <scope>NUCLEOTIDE SEQUENCE [LARGE SCALE GENOMIC DNA]</scope>
    <source>
        <strain evidence="6 7">Hd-rR</strain>
    </source>
</reference>
<dbReference type="Pfam" id="PF04825">
    <property type="entry name" value="Rad21_Rec8_N"/>
    <property type="match status" value="1"/>
</dbReference>
<dbReference type="GO" id="GO:0005634">
    <property type="term" value="C:nucleus"/>
    <property type="evidence" value="ECO:0007669"/>
    <property type="project" value="UniProtKB-SubCell"/>
</dbReference>
<evidence type="ECO:0000256" key="3">
    <source>
        <dbReference type="ARBA" id="ARBA00023242"/>
    </source>
</evidence>
<keyword evidence="7" id="KW-1185">Reference proteome</keyword>
<keyword evidence="3" id="KW-0539">Nucleus</keyword>
<reference evidence="6" key="2">
    <citation type="submission" date="2025-08" db="UniProtKB">
        <authorList>
            <consortium name="Ensembl"/>
        </authorList>
    </citation>
    <scope>IDENTIFICATION</scope>
    <source>
        <strain evidence="6">Hd-rR</strain>
    </source>
</reference>
<accession>A0A3B3I174</accession>
<sequence length="566" mass="63336">MFYYPNVLQRHTGCFSTVWLAATRGIQVHRKELVKVNVKRTCGAILDYITAQVPPPQPNQPRPRFSLYLSSQLQYGVVVVYYKQCGFLLEEIQQTIHRLLRCKRHVRIDMEEPERMLMDVPDSLEMLVETDGAQDPFFGVLESYHIPSPNEIYQADFVIADRDVQDSLKRSRNSAPNNGFSSPPAAITLTEKEPFVINTAEYFEGDDLPEATAKDIELLMEQPDLFWKEAERQQTEDLVKDQGTVSSIDQLKETTLGGEQDSVWLPDEDADRPVGLLAAAAALEMTPQHVAMPTPSRRASESLGDEPAGILDAEMAVPPRRQRERRRQLVFADVQVQLSHSAMQEQIGNPQTGTLNLAEVILGSVINCDTPAQLFVAPCGALLHPDLLSLWKQQASLSVLPGERQSGEEEAMEILRAERKRRHSYMKELSGVSGIQLSDASSVSDVIHDLSKENRSSSDVLTPASRWSLQEELQLPMEPIMEENIKMPEVPDDIEDGNMSSWIYSTIQGLGQVTFDSLLPPEADRFIAAQTLNKLLELLSDQQVTASQSEPYADIVINQAELRTSA</sequence>
<dbReference type="RefSeq" id="XP_004081264.1">
    <property type="nucleotide sequence ID" value="XM_004081216.4"/>
</dbReference>
<feature type="domain" description="Rad21/Rec8-like protein C-terminal eukaryotic" evidence="4">
    <location>
        <begin position="512"/>
        <end position="558"/>
    </location>
</feature>
<organism evidence="6 7">
    <name type="scientific">Oryzias latipes</name>
    <name type="common">Japanese rice fish</name>
    <name type="synonym">Japanese killifish</name>
    <dbReference type="NCBI Taxonomy" id="8090"/>
    <lineage>
        <taxon>Eukaryota</taxon>
        <taxon>Metazoa</taxon>
        <taxon>Chordata</taxon>
        <taxon>Craniata</taxon>
        <taxon>Vertebrata</taxon>
        <taxon>Euteleostomi</taxon>
        <taxon>Actinopterygii</taxon>
        <taxon>Neopterygii</taxon>
        <taxon>Teleostei</taxon>
        <taxon>Neoteleostei</taxon>
        <taxon>Acanthomorphata</taxon>
        <taxon>Ovalentaria</taxon>
        <taxon>Atherinomorphae</taxon>
        <taxon>Beloniformes</taxon>
        <taxon>Adrianichthyidae</taxon>
        <taxon>Oryziinae</taxon>
        <taxon>Oryzias</taxon>
    </lineage>
</organism>
<comment type="subcellular location">
    <subcellularLocation>
        <location evidence="1">Nucleus</location>
    </subcellularLocation>
</comment>
<dbReference type="InterPro" id="IPR039781">
    <property type="entry name" value="Rad21/Rec8-like"/>
</dbReference>